<accession>A0A1S6IVG3</accession>
<dbReference type="KEGG" id="dfg:B0537_06505"/>
<dbReference type="InterPro" id="IPR036052">
    <property type="entry name" value="TrpB-like_PALP_sf"/>
</dbReference>
<dbReference type="Pfam" id="PF00291">
    <property type="entry name" value="PALP"/>
    <property type="match status" value="1"/>
</dbReference>
<dbReference type="RefSeq" id="WP_077713778.1">
    <property type="nucleotide sequence ID" value="NZ_CP019698.1"/>
</dbReference>
<keyword evidence="7" id="KW-0663">Pyridoxal phosphate</keyword>
<dbReference type="InterPro" id="IPR001216">
    <property type="entry name" value="P-phosphate_BS"/>
</dbReference>
<keyword evidence="8" id="KW-0198">Cysteine biosynthesis</keyword>
<dbReference type="GO" id="GO:0006535">
    <property type="term" value="P:cysteine biosynthetic process from serine"/>
    <property type="evidence" value="ECO:0007669"/>
    <property type="project" value="InterPro"/>
</dbReference>
<dbReference type="Proteomes" id="UP000189464">
    <property type="component" value="Chromosome"/>
</dbReference>
<organism evidence="11 12">
    <name type="scientific">Desulforamulus ferrireducens</name>
    <dbReference type="NCBI Taxonomy" id="1833852"/>
    <lineage>
        <taxon>Bacteria</taxon>
        <taxon>Bacillati</taxon>
        <taxon>Bacillota</taxon>
        <taxon>Clostridia</taxon>
        <taxon>Eubacteriales</taxon>
        <taxon>Peptococcaceae</taxon>
        <taxon>Desulforamulus</taxon>
    </lineage>
</organism>
<evidence type="ECO:0000256" key="9">
    <source>
        <dbReference type="ARBA" id="ARBA00047931"/>
    </source>
</evidence>
<dbReference type="FunFam" id="3.40.50.1100:FF:000006">
    <property type="entry name" value="Cysteine synthase"/>
    <property type="match status" value="1"/>
</dbReference>
<evidence type="ECO:0000256" key="6">
    <source>
        <dbReference type="ARBA" id="ARBA00022679"/>
    </source>
</evidence>
<keyword evidence="5" id="KW-0028">Amino-acid biosynthesis</keyword>
<dbReference type="SUPFAM" id="SSF53686">
    <property type="entry name" value="Tryptophan synthase beta subunit-like PLP-dependent enzymes"/>
    <property type="match status" value="1"/>
</dbReference>
<dbReference type="CDD" id="cd01561">
    <property type="entry name" value="CBS_like"/>
    <property type="match status" value="1"/>
</dbReference>
<comment type="pathway">
    <text evidence="2">Amino-acid biosynthesis; L-cysteine biosynthesis.</text>
</comment>
<name>A0A1S6IVG3_9FIRM</name>
<evidence type="ECO:0000256" key="4">
    <source>
        <dbReference type="ARBA" id="ARBA00012681"/>
    </source>
</evidence>
<evidence type="ECO:0000256" key="2">
    <source>
        <dbReference type="ARBA" id="ARBA00004895"/>
    </source>
</evidence>
<evidence type="ECO:0000256" key="8">
    <source>
        <dbReference type="ARBA" id="ARBA00023192"/>
    </source>
</evidence>
<dbReference type="PROSITE" id="PS00901">
    <property type="entry name" value="CYS_SYNTHASE"/>
    <property type="match status" value="1"/>
</dbReference>
<proteinExistence type="inferred from homology"/>
<dbReference type="InterPro" id="IPR001926">
    <property type="entry name" value="TrpB-like_PALP"/>
</dbReference>
<keyword evidence="6" id="KW-0808">Transferase</keyword>
<evidence type="ECO:0000313" key="11">
    <source>
        <dbReference type="EMBL" id="AQS58765.1"/>
    </source>
</evidence>
<dbReference type="InterPro" id="IPR050214">
    <property type="entry name" value="Cys_Synth/Cystath_Beta-Synth"/>
</dbReference>
<comment type="cofactor">
    <cofactor evidence="1">
        <name>pyridoxal 5'-phosphate</name>
        <dbReference type="ChEBI" id="CHEBI:597326"/>
    </cofactor>
</comment>
<comment type="similarity">
    <text evidence="3">Belongs to the cysteine synthase/cystathionine beta-synthase family.</text>
</comment>
<keyword evidence="12" id="KW-1185">Reference proteome</keyword>
<dbReference type="STRING" id="1833852.B0537_06505"/>
<evidence type="ECO:0000256" key="7">
    <source>
        <dbReference type="ARBA" id="ARBA00022898"/>
    </source>
</evidence>
<evidence type="ECO:0000256" key="3">
    <source>
        <dbReference type="ARBA" id="ARBA00007103"/>
    </source>
</evidence>
<evidence type="ECO:0000256" key="5">
    <source>
        <dbReference type="ARBA" id="ARBA00022605"/>
    </source>
</evidence>
<dbReference type="Gene3D" id="3.40.50.1100">
    <property type="match status" value="2"/>
</dbReference>
<evidence type="ECO:0000256" key="1">
    <source>
        <dbReference type="ARBA" id="ARBA00001933"/>
    </source>
</evidence>
<dbReference type="OrthoDB" id="9808024at2"/>
<dbReference type="EMBL" id="CP019698">
    <property type="protein sequence ID" value="AQS58765.1"/>
    <property type="molecule type" value="Genomic_DNA"/>
</dbReference>
<evidence type="ECO:0000313" key="12">
    <source>
        <dbReference type="Proteomes" id="UP000189464"/>
    </source>
</evidence>
<dbReference type="EC" id="2.5.1.47" evidence="4"/>
<gene>
    <name evidence="11" type="ORF">B0537_06505</name>
</gene>
<protein>
    <recommendedName>
        <fullName evidence="4">cysteine synthase</fullName>
        <ecNumber evidence="4">2.5.1.47</ecNumber>
    </recommendedName>
</protein>
<dbReference type="GO" id="GO:0004124">
    <property type="term" value="F:cysteine synthase activity"/>
    <property type="evidence" value="ECO:0007669"/>
    <property type="project" value="UniProtKB-EC"/>
</dbReference>
<sequence length="322" mass="34597">MTDLKTCPSVLEAIGNTPIIELSRIAKDLPGRIFAKAEFMNPTGSMKDRIALKMIEQAEQEGKLQPGSIVIEETSGNTGIGLAMVCAIKGYQFIAVMSAGNSPERRQILEAMGAKVELVPQTPDGKPGQVTGEDLALVEKRAREMAEEMGAFLVNQFHNPDNCLAHYETTAQEIWQQMDGKIDYFLDVVGTSGTFTGIARALKEKDPNIQCWVVEPATAAVLAGKPVTNPRHVLQGSSYAKVPDLWDPAVCDGYITVSDGEAIRSARRLATEEGLLCGYTAGGNVAAATRIAGWCDPGARIVTILCDSGMKYLSTDLFKAKG</sequence>
<dbReference type="PANTHER" id="PTHR10314">
    <property type="entry name" value="CYSTATHIONINE BETA-SYNTHASE"/>
    <property type="match status" value="1"/>
</dbReference>
<comment type="catalytic activity">
    <reaction evidence="9">
        <text>O-acetyl-L-serine + hydrogen sulfide = L-cysteine + acetate</text>
        <dbReference type="Rhea" id="RHEA:14829"/>
        <dbReference type="ChEBI" id="CHEBI:29919"/>
        <dbReference type="ChEBI" id="CHEBI:30089"/>
        <dbReference type="ChEBI" id="CHEBI:35235"/>
        <dbReference type="ChEBI" id="CHEBI:58340"/>
        <dbReference type="EC" id="2.5.1.47"/>
    </reaction>
</comment>
<feature type="domain" description="Tryptophan synthase beta chain-like PALP" evidence="10">
    <location>
        <begin position="11"/>
        <end position="307"/>
    </location>
</feature>
<dbReference type="AlphaFoldDB" id="A0A1S6IVG3"/>
<evidence type="ECO:0000259" key="10">
    <source>
        <dbReference type="Pfam" id="PF00291"/>
    </source>
</evidence>
<reference evidence="11 12" key="1">
    <citation type="journal article" date="2016" name="Int. J. Syst. Evol. Microbiol.">
        <title>Desulfotomaculum ferrireducens sp. nov., a moderately thermophilic sulfate-reducing and dissimilatory Fe(III)-reducing bacterium isolated from compost.</title>
        <authorList>
            <person name="Yang G."/>
            <person name="Guo J."/>
            <person name="Zhuang L."/>
            <person name="Yuan Y."/>
            <person name="Zhou S."/>
        </authorList>
    </citation>
    <scope>NUCLEOTIDE SEQUENCE [LARGE SCALE GENOMIC DNA]</scope>
    <source>
        <strain evidence="11 12">GSS09</strain>
    </source>
</reference>